<dbReference type="OMA" id="NEVLWFM"/>
<dbReference type="eggNOG" id="KOG0374">
    <property type="taxonomic scope" value="Eukaryota"/>
</dbReference>
<feature type="transmembrane region" description="Helical" evidence="1">
    <location>
        <begin position="12"/>
        <end position="33"/>
    </location>
</feature>
<evidence type="ECO:0000313" key="3">
    <source>
        <dbReference type="EMBL" id="EPX73528.1"/>
    </source>
</evidence>
<dbReference type="Gene3D" id="3.60.21.10">
    <property type="match status" value="1"/>
</dbReference>
<sequence>MSRMPETRRSPLLSLLRTLTLGIVFALFIRYAFTKSDINKVKFFKLSGTNNFFDNEHPNKTIKDFPVKVFAIGDIHGDFHNALDILSAAGVVSPVDPFEWTAGNATLVQTGDIVDRGPDTRFLFKWFDKLSTQAEQQGGRVIRLLGNHEFMNAKGDWRYVHYGDLVSYPEPYIENRKYDWGPEGAIGDLLITKYNVTFKDEISRSHFMHAGLSPEWSMQEDFVNSMGHDVLEMFMKGEELSDELKEFWGIKGPMWYRGYAQLPTEIACEVAYNVTKTLNVDRLVMGHTPQFSGIRSRCNGQIVLIDTGLSSAYSGERAVLRILKNERMSIVEAVYRDRVVRL</sequence>
<name>S9Q1D6_SCHOY</name>
<dbReference type="GeneID" id="25031724"/>
<dbReference type="OrthoDB" id="5976022at2759"/>
<reference evidence="3 4" key="1">
    <citation type="journal article" date="2011" name="Science">
        <title>Comparative functional genomics of the fission yeasts.</title>
        <authorList>
            <person name="Rhind N."/>
            <person name="Chen Z."/>
            <person name="Yassour M."/>
            <person name="Thompson D.A."/>
            <person name="Haas B.J."/>
            <person name="Habib N."/>
            <person name="Wapinski I."/>
            <person name="Roy S."/>
            <person name="Lin M.F."/>
            <person name="Heiman D.I."/>
            <person name="Young S.K."/>
            <person name="Furuya K."/>
            <person name="Guo Y."/>
            <person name="Pidoux A."/>
            <person name="Chen H.M."/>
            <person name="Robbertse B."/>
            <person name="Goldberg J.M."/>
            <person name="Aoki K."/>
            <person name="Bayne E.H."/>
            <person name="Berlin A.M."/>
            <person name="Desjardins C.A."/>
            <person name="Dobbs E."/>
            <person name="Dukaj L."/>
            <person name="Fan L."/>
            <person name="FitzGerald M.G."/>
            <person name="French C."/>
            <person name="Gujja S."/>
            <person name="Hansen K."/>
            <person name="Keifenheim D."/>
            <person name="Levin J.Z."/>
            <person name="Mosher R.A."/>
            <person name="Mueller C.A."/>
            <person name="Pfiffner J."/>
            <person name="Priest M."/>
            <person name="Russ C."/>
            <person name="Smialowska A."/>
            <person name="Swoboda P."/>
            <person name="Sykes S.M."/>
            <person name="Vaughn M."/>
            <person name="Vengrova S."/>
            <person name="Yoder R."/>
            <person name="Zeng Q."/>
            <person name="Allshire R."/>
            <person name="Baulcombe D."/>
            <person name="Birren B.W."/>
            <person name="Brown W."/>
            <person name="Ekwall K."/>
            <person name="Kellis M."/>
            <person name="Leatherwood J."/>
            <person name="Levin H."/>
            <person name="Margalit H."/>
            <person name="Martienssen R."/>
            <person name="Nieduszynski C.A."/>
            <person name="Spatafora J.W."/>
            <person name="Friedman N."/>
            <person name="Dalgaard J.Z."/>
            <person name="Baumann P."/>
            <person name="Niki H."/>
            <person name="Regev A."/>
            <person name="Nusbaum C."/>
        </authorList>
    </citation>
    <scope>NUCLEOTIDE SEQUENCE [LARGE SCALE GENOMIC DNA]</scope>
    <source>
        <strain evidence="4">yFS286</strain>
    </source>
</reference>
<dbReference type="AlphaFoldDB" id="S9Q1D6"/>
<evidence type="ECO:0000256" key="1">
    <source>
        <dbReference type="SAM" id="Phobius"/>
    </source>
</evidence>
<accession>S9Q1D6</accession>
<dbReference type="SUPFAM" id="SSF56300">
    <property type="entry name" value="Metallo-dependent phosphatases"/>
    <property type="match status" value="1"/>
</dbReference>
<proteinExistence type="predicted"/>
<dbReference type="PANTHER" id="PTHR46546:SF4">
    <property type="entry name" value="SHEWANELLA-LIKE PROTEIN PHOSPHATASE 1"/>
    <property type="match status" value="1"/>
</dbReference>
<evidence type="ECO:0000259" key="2">
    <source>
        <dbReference type="Pfam" id="PF00149"/>
    </source>
</evidence>
<organism evidence="3 4">
    <name type="scientific">Schizosaccharomyces octosporus (strain yFS286)</name>
    <name type="common">Fission yeast</name>
    <name type="synonym">Octosporomyces octosporus</name>
    <dbReference type="NCBI Taxonomy" id="483514"/>
    <lineage>
        <taxon>Eukaryota</taxon>
        <taxon>Fungi</taxon>
        <taxon>Dikarya</taxon>
        <taxon>Ascomycota</taxon>
        <taxon>Taphrinomycotina</taxon>
        <taxon>Schizosaccharomycetes</taxon>
        <taxon>Schizosaccharomycetales</taxon>
        <taxon>Schizosaccharomycetaceae</taxon>
        <taxon>Schizosaccharomyces</taxon>
    </lineage>
</organism>
<dbReference type="VEuPathDB" id="FungiDB:SOCG_02750"/>
<dbReference type="InterPro" id="IPR004843">
    <property type="entry name" value="Calcineurin-like_PHP"/>
</dbReference>
<dbReference type="PANTHER" id="PTHR46546">
    <property type="entry name" value="SHEWANELLA-LIKE PROTEIN PHOSPHATASE 1"/>
    <property type="match status" value="1"/>
</dbReference>
<gene>
    <name evidence="3" type="ORF">SOCG_02750</name>
</gene>
<dbReference type="EMBL" id="KE503206">
    <property type="protein sequence ID" value="EPX73528.1"/>
    <property type="molecule type" value="Genomic_DNA"/>
</dbReference>
<dbReference type="GO" id="GO:0016787">
    <property type="term" value="F:hydrolase activity"/>
    <property type="evidence" value="ECO:0007669"/>
    <property type="project" value="InterPro"/>
</dbReference>
<keyword evidence="1" id="KW-1133">Transmembrane helix</keyword>
<dbReference type="Pfam" id="PF00149">
    <property type="entry name" value="Metallophos"/>
    <property type="match status" value="1"/>
</dbReference>
<protein>
    <submittedName>
        <fullName evidence="3">Phosphoprotein phosphatase</fullName>
    </submittedName>
</protein>
<keyword evidence="1" id="KW-0472">Membrane</keyword>
<dbReference type="HOGENOM" id="CLU_042543_2_0_1"/>
<dbReference type="Proteomes" id="UP000016088">
    <property type="component" value="Unassembled WGS sequence"/>
</dbReference>
<keyword evidence="1" id="KW-0812">Transmembrane</keyword>
<feature type="domain" description="Calcineurin-like phosphoesterase" evidence="2">
    <location>
        <begin position="68"/>
        <end position="290"/>
    </location>
</feature>
<dbReference type="RefSeq" id="XP_013016694.1">
    <property type="nucleotide sequence ID" value="XM_013161240.1"/>
</dbReference>
<keyword evidence="4" id="KW-1185">Reference proteome</keyword>
<evidence type="ECO:0000313" key="4">
    <source>
        <dbReference type="Proteomes" id="UP000016088"/>
    </source>
</evidence>
<dbReference type="InterPro" id="IPR029052">
    <property type="entry name" value="Metallo-depent_PP-like"/>
</dbReference>